<evidence type="ECO:0000313" key="2">
    <source>
        <dbReference type="EnsemblMetazoa" id="GMOY001912-PA"/>
    </source>
</evidence>
<dbReference type="GO" id="GO:0016274">
    <property type="term" value="F:protein-arginine N-methyltransferase activity"/>
    <property type="evidence" value="ECO:0007669"/>
    <property type="project" value="InterPro"/>
</dbReference>
<proteinExistence type="predicted"/>
<dbReference type="STRING" id="37546.A0A1B0FE81"/>
<dbReference type="EMBL" id="CCAG010001990">
    <property type="status" value="NOT_ANNOTATED_CDS"/>
    <property type="molecule type" value="Genomic_DNA"/>
</dbReference>
<dbReference type="PANTHER" id="PTHR11006">
    <property type="entry name" value="PROTEIN ARGININE N-METHYLTRANSFERASE"/>
    <property type="match status" value="1"/>
</dbReference>
<reference evidence="2" key="1">
    <citation type="submission" date="2020-05" db="UniProtKB">
        <authorList>
            <consortium name="EnsemblMetazoa"/>
        </authorList>
    </citation>
    <scope>IDENTIFICATION</scope>
    <source>
        <strain evidence="2">Yale</strain>
    </source>
</reference>
<dbReference type="Gene3D" id="3.40.50.150">
    <property type="entry name" value="Vaccinia Virus protein VP39"/>
    <property type="match status" value="2"/>
</dbReference>
<dbReference type="InterPro" id="IPR025799">
    <property type="entry name" value="Arg_MeTrfase"/>
</dbReference>
<protein>
    <submittedName>
        <fullName evidence="2">Uncharacterized protein</fullName>
    </submittedName>
</protein>
<organism evidence="2 3">
    <name type="scientific">Glossina morsitans morsitans</name>
    <name type="common">Savannah tsetse fly</name>
    <dbReference type="NCBI Taxonomy" id="37546"/>
    <lineage>
        <taxon>Eukaryota</taxon>
        <taxon>Metazoa</taxon>
        <taxon>Ecdysozoa</taxon>
        <taxon>Arthropoda</taxon>
        <taxon>Hexapoda</taxon>
        <taxon>Insecta</taxon>
        <taxon>Pterygota</taxon>
        <taxon>Neoptera</taxon>
        <taxon>Endopterygota</taxon>
        <taxon>Diptera</taxon>
        <taxon>Brachycera</taxon>
        <taxon>Muscomorpha</taxon>
        <taxon>Hippoboscoidea</taxon>
        <taxon>Glossinidae</taxon>
        <taxon>Glossina</taxon>
    </lineage>
</organism>
<dbReference type="Proteomes" id="UP000092444">
    <property type="component" value="Unassembled WGS sequence"/>
</dbReference>
<dbReference type="VEuPathDB" id="VectorBase:GMOY001912"/>
<accession>A0A1B0FE81</accession>
<dbReference type="AlphaFoldDB" id="A0A1B0FE81"/>
<name>A0A1B0FE81_GLOMM</name>
<sequence length="159" mass="18235">MMKKNSYHLRKLLRHKGIDLSRLCECNRHPSFRQRRQESEISQRYRDSSLKNKSSIKGKNVLHVVCGTAISSTFVSQTGANKVVGIDNSEIIYNAIGIIRALPQENMIVSEWMGYFLLFESMIDKIIYARDKHLASQGKFLPNRCIRSVVGYGDDELII</sequence>
<dbReference type="EnsemblMetazoa" id="GMOY001912-RA">
    <property type="protein sequence ID" value="GMOY001912-PA"/>
    <property type="gene ID" value="GMOY001912"/>
</dbReference>
<evidence type="ECO:0000313" key="3">
    <source>
        <dbReference type="Proteomes" id="UP000092444"/>
    </source>
</evidence>
<evidence type="ECO:0000256" key="1">
    <source>
        <dbReference type="ARBA" id="ARBA00022691"/>
    </source>
</evidence>
<dbReference type="PhylomeDB" id="A0A1B0FE81"/>
<keyword evidence="3" id="KW-1185">Reference proteome</keyword>
<keyword evidence="1" id="KW-0949">S-adenosyl-L-methionine</keyword>
<dbReference type="GO" id="GO:0042054">
    <property type="term" value="F:histone methyltransferase activity"/>
    <property type="evidence" value="ECO:0007669"/>
    <property type="project" value="TreeGrafter"/>
</dbReference>
<dbReference type="InterPro" id="IPR029063">
    <property type="entry name" value="SAM-dependent_MTases_sf"/>
</dbReference>
<dbReference type="GO" id="GO:0005634">
    <property type="term" value="C:nucleus"/>
    <property type="evidence" value="ECO:0007669"/>
    <property type="project" value="TreeGrafter"/>
</dbReference>
<dbReference type="PANTHER" id="PTHR11006:SF53">
    <property type="entry name" value="PROTEIN ARGININE N-METHYLTRANSFERASE 3"/>
    <property type="match status" value="1"/>
</dbReference>
<dbReference type="SUPFAM" id="SSF53335">
    <property type="entry name" value="S-adenosyl-L-methionine-dependent methyltransferases"/>
    <property type="match status" value="1"/>
</dbReference>